<sequence>MVVQLIHEQTYKSQYDLENAVEKFYDSLPEEFGMLEDEDIKKFDHISGVFEATAVMENGLKLKIEIFFADDADEDESWVCKAYQVAK</sequence>
<accession>A0A9X6YUL3</accession>
<proteinExistence type="predicted"/>
<protein>
    <submittedName>
        <fullName evidence="1">Uncharacterized protein</fullName>
    </submittedName>
</protein>
<evidence type="ECO:0000313" key="1">
    <source>
        <dbReference type="EMBL" id="PEQ91886.1"/>
    </source>
</evidence>
<organism evidence="1 2">
    <name type="scientific">Bacillus cereus</name>
    <dbReference type="NCBI Taxonomy" id="1396"/>
    <lineage>
        <taxon>Bacteria</taxon>
        <taxon>Bacillati</taxon>
        <taxon>Bacillota</taxon>
        <taxon>Bacilli</taxon>
        <taxon>Bacillales</taxon>
        <taxon>Bacillaceae</taxon>
        <taxon>Bacillus</taxon>
        <taxon>Bacillus cereus group</taxon>
    </lineage>
</organism>
<gene>
    <name evidence="1" type="ORF">CN475_04035</name>
</gene>
<reference evidence="1 2" key="1">
    <citation type="submission" date="2017-09" db="EMBL/GenBank/DDBJ databases">
        <title>Large-scale bioinformatics analysis of Bacillus genomes uncovers conserved roles of natural products in bacterial physiology.</title>
        <authorList>
            <consortium name="Agbiome Team Llc"/>
            <person name="Bleich R.M."/>
            <person name="Kirk G.J."/>
            <person name="Santa Maria K.C."/>
            <person name="Allen S.E."/>
            <person name="Farag S."/>
            <person name="Shank E.A."/>
            <person name="Bowers A."/>
        </authorList>
    </citation>
    <scope>NUCLEOTIDE SEQUENCE [LARGE SCALE GENOMIC DNA]</scope>
    <source>
        <strain evidence="1 2">AFS006334</strain>
    </source>
</reference>
<dbReference type="EMBL" id="NTXW01000006">
    <property type="protein sequence ID" value="PEQ91886.1"/>
    <property type="molecule type" value="Genomic_DNA"/>
</dbReference>
<evidence type="ECO:0000313" key="2">
    <source>
        <dbReference type="Proteomes" id="UP000219869"/>
    </source>
</evidence>
<dbReference type="Proteomes" id="UP000219869">
    <property type="component" value="Unassembled WGS sequence"/>
</dbReference>
<dbReference type="RefSeq" id="WP_000261437.1">
    <property type="nucleotide sequence ID" value="NZ_JANHDV010000050.1"/>
</dbReference>
<name>A0A9X6YUL3_BACCE</name>
<dbReference type="AlphaFoldDB" id="A0A9X6YUL3"/>
<comment type="caution">
    <text evidence="1">The sequence shown here is derived from an EMBL/GenBank/DDBJ whole genome shotgun (WGS) entry which is preliminary data.</text>
</comment>